<evidence type="ECO:0000256" key="6">
    <source>
        <dbReference type="ARBA" id="ARBA00023235"/>
    </source>
</evidence>
<dbReference type="PRINTS" id="PR00714">
    <property type="entry name" value="MAN6PISMRASE"/>
</dbReference>
<gene>
    <name evidence="11" type="ORF">BJ976_001673</name>
</gene>
<accession>A0A4Y8X283</accession>
<dbReference type="InterPro" id="IPR011051">
    <property type="entry name" value="RmlC_Cupin_sf"/>
</dbReference>
<dbReference type="InterPro" id="IPR001250">
    <property type="entry name" value="Man6P_Isoase-1"/>
</dbReference>
<comment type="catalytic activity">
    <reaction evidence="1">
        <text>D-mannose 6-phosphate = D-fructose 6-phosphate</text>
        <dbReference type="Rhea" id="RHEA:12356"/>
        <dbReference type="ChEBI" id="CHEBI:58735"/>
        <dbReference type="ChEBI" id="CHEBI:61527"/>
        <dbReference type="EC" id="5.3.1.8"/>
    </reaction>
</comment>
<dbReference type="NCBIfam" id="TIGR00218">
    <property type="entry name" value="manA"/>
    <property type="match status" value="1"/>
</dbReference>
<evidence type="ECO:0000313" key="11">
    <source>
        <dbReference type="EMBL" id="MBB4883322.1"/>
    </source>
</evidence>
<dbReference type="PANTHER" id="PTHR10309">
    <property type="entry name" value="MANNOSE-6-PHOSPHATE ISOMERASE"/>
    <property type="match status" value="1"/>
</dbReference>
<dbReference type="GO" id="GO:0008270">
    <property type="term" value="F:zinc ion binding"/>
    <property type="evidence" value="ECO:0007669"/>
    <property type="project" value="InterPro"/>
</dbReference>
<name>A0A4Y8X283_9MICC</name>
<dbReference type="AlphaFoldDB" id="A0A4Y8X283"/>
<dbReference type="PIRSF" id="PIRSF001480">
    <property type="entry name" value="Mannose-6-phosphate_isomerase"/>
    <property type="match status" value="1"/>
</dbReference>
<dbReference type="Gene3D" id="2.60.120.10">
    <property type="entry name" value="Jelly Rolls"/>
    <property type="match status" value="2"/>
</dbReference>
<evidence type="ECO:0000256" key="7">
    <source>
        <dbReference type="PIRSR" id="PIRSR001480-1"/>
    </source>
</evidence>
<protein>
    <recommendedName>
        <fullName evidence="3">mannose-6-phosphate isomerase</fullName>
        <ecNumber evidence="3">5.3.1.8</ecNumber>
    </recommendedName>
</protein>
<keyword evidence="5 8" id="KW-0862">Zinc</keyword>
<feature type="binding site" evidence="8">
    <location>
        <position position="270"/>
    </location>
    <ligand>
        <name>Zn(2+)</name>
        <dbReference type="ChEBI" id="CHEBI:29105"/>
    </ligand>
</feature>
<dbReference type="GO" id="GO:0009298">
    <property type="term" value="P:GDP-mannose biosynthetic process"/>
    <property type="evidence" value="ECO:0007669"/>
    <property type="project" value="InterPro"/>
</dbReference>
<keyword evidence="12" id="KW-1185">Reference proteome</keyword>
<comment type="caution">
    <text evidence="11">The sequence shown here is derived from an EMBL/GenBank/DDBJ whole genome shotgun (WGS) entry which is preliminary data.</text>
</comment>
<dbReference type="EMBL" id="JACHMC010000001">
    <property type="protein sequence ID" value="MBB4883322.1"/>
    <property type="molecule type" value="Genomic_DNA"/>
</dbReference>
<feature type="binding site" evidence="8">
    <location>
        <position position="94"/>
    </location>
    <ligand>
        <name>Zn(2+)</name>
        <dbReference type="ChEBI" id="CHEBI:29105"/>
    </ligand>
</feature>
<dbReference type="EC" id="5.3.1.8" evidence="3"/>
<dbReference type="InterPro" id="IPR018050">
    <property type="entry name" value="Pmannose_isomerase-type1_CS"/>
</dbReference>
<evidence type="ECO:0000256" key="5">
    <source>
        <dbReference type="ARBA" id="ARBA00022833"/>
    </source>
</evidence>
<keyword evidence="4 8" id="KW-0479">Metal-binding</keyword>
<reference evidence="11 12" key="1">
    <citation type="submission" date="2020-08" db="EMBL/GenBank/DDBJ databases">
        <title>Sequencing the genomes of 1000 actinobacteria strains.</title>
        <authorList>
            <person name="Klenk H.-P."/>
        </authorList>
    </citation>
    <scope>NUCLEOTIDE SEQUENCE [LARGE SCALE GENOMIC DNA]</scope>
    <source>
        <strain evidence="11 12">DSM 19079</strain>
    </source>
</reference>
<evidence type="ECO:0000256" key="8">
    <source>
        <dbReference type="PIRSR" id="PIRSR001480-2"/>
    </source>
</evidence>
<dbReference type="InterPro" id="IPR016305">
    <property type="entry name" value="Mannose-6-P_Isomerase"/>
</dbReference>
<comment type="cofactor">
    <cofactor evidence="8">
        <name>Zn(2+)</name>
        <dbReference type="ChEBI" id="CHEBI:29105"/>
    </cofactor>
    <text evidence="8">Binds 1 zinc ion per subunit.</text>
</comment>
<feature type="binding site" evidence="8">
    <location>
        <position position="96"/>
    </location>
    <ligand>
        <name>Zn(2+)</name>
        <dbReference type="ChEBI" id="CHEBI:29105"/>
    </ligand>
</feature>
<dbReference type="InterPro" id="IPR014710">
    <property type="entry name" value="RmlC-like_jellyroll"/>
</dbReference>
<evidence type="ECO:0000256" key="3">
    <source>
        <dbReference type="ARBA" id="ARBA00011956"/>
    </source>
</evidence>
<feature type="binding site" evidence="8">
    <location>
        <position position="131"/>
    </location>
    <ligand>
        <name>Zn(2+)</name>
        <dbReference type="ChEBI" id="CHEBI:29105"/>
    </ligand>
</feature>
<dbReference type="GO" id="GO:0004476">
    <property type="term" value="F:mannose-6-phosphate isomerase activity"/>
    <property type="evidence" value="ECO:0007669"/>
    <property type="project" value="UniProtKB-EC"/>
</dbReference>
<feature type="compositionally biased region" description="Basic and acidic residues" evidence="9">
    <location>
        <begin position="22"/>
        <end position="37"/>
    </location>
</feature>
<comment type="similarity">
    <text evidence="2">Belongs to the mannose-6-phosphate isomerase type 1 family.</text>
</comment>
<dbReference type="OrthoDB" id="9792649at2"/>
<proteinExistence type="inferred from homology"/>
<dbReference type="InterPro" id="IPR046457">
    <property type="entry name" value="PMI_typeI_cat"/>
</dbReference>
<evidence type="ECO:0000256" key="9">
    <source>
        <dbReference type="SAM" id="MobiDB-lite"/>
    </source>
</evidence>
<dbReference type="Pfam" id="PF20511">
    <property type="entry name" value="PMI_typeI_cat"/>
    <property type="match status" value="1"/>
</dbReference>
<evidence type="ECO:0000256" key="1">
    <source>
        <dbReference type="ARBA" id="ARBA00000757"/>
    </source>
</evidence>
<dbReference type="PANTHER" id="PTHR10309:SF0">
    <property type="entry name" value="MANNOSE-6-PHOSPHATE ISOMERASE"/>
    <property type="match status" value="1"/>
</dbReference>
<feature type="region of interest" description="Disordered" evidence="9">
    <location>
        <begin position="22"/>
        <end position="51"/>
    </location>
</feature>
<organism evidence="11 12">
    <name type="scientific">Micrococcus flavus</name>
    <dbReference type="NCBI Taxonomy" id="384602"/>
    <lineage>
        <taxon>Bacteria</taxon>
        <taxon>Bacillati</taxon>
        <taxon>Actinomycetota</taxon>
        <taxon>Actinomycetes</taxon>
        <taxon>Micrococcales</taxon>
        <taxon>Micrococcaceae</taxon>
        <taxon>Micrococcus</taxon>
    </lineage>
</organism>
<keyword evidence="6 11" id="KW-0413">Isomerase</keyword>
<dbReference type="CDD" id="cd07011">
    <property type="entry name" value="cupin_PMI_type_I_N"/>
    <property type="match status" value="1"/>
</dbReference>
<evidence type="ECO:0000256" key="4">
    <source>
        <dbReference type="ARBA" id="ARBA00022723"/>
    </source>
</evidence>
<dbReference type="RefSeq" id="WP_135028958.1">
    <property type="nucleotide sequence ID" value="NZ_BMLA01000002.1"/>
</dbReference>
<dbReference type="PROSITE" id="PS00965">
    <property type="entry name" value="PMI_I_1"/>
    <property type="match status" value="1"/>
</dbReference>
<sequence>MHVLDAAVRDYAWGSPTLLPRLEGREPTGAPEAEKWLGAHPGAPSAVVGEDGSRRGLDEVIAADPEGTLGAARRFGRLPYLMKLLAAAQPLSIQAHPTLGRAREGFAQEEAAGVPADAPHRNYKDDNHKPEMIVALTPFSALCGFRRPEEATATFERVALALTEWADGDSTQVAVAARRMAVLLADEDVEGAFTDILDPASVWTAEGGVDQLVEALRGMPDLIRQDEALETALQVAEHFPGDPGVVVTLLLNRVDLQPGQAVHLPAGNVHAYLRGLGVEVMAASDNVLRGGLTDKHVDLAELRAVVEFEPMPVPYTDPEADGDGVTRYRPPFDEFELTRLSADAGRLAPTGDAPGAGVRAHVAGPAIAVATEGTAVLRCGDEAVRLTPGQSVFVPAAQTADAPLALTAEGHGRATVFVAALPSS</sequence>
<dbReference type="Gene3D" id="1.10.441.10">
    <property type="entry name" value="Phosphomannose Isomerase, domain 2"/>
    <property type="match status" value="1"/>
</dbReference>
<feature type="active site" evidence="7">
    <location>
        <position position="289"/>
    </location>
</feature>
<evidence type="ECO:0000313" key="12">
    <source>
        <dbReference type="Proteomes" id="UP000560081"/>
    </source>
</evidence>
<dbReference type="Proteomes" id="UP000560081">
    <property type="component" value="Unassembled WGS sequence"/>
</dbReference>
<evidence type="ECO:0000259" key="10">
    <source>
        <dbReference type="Pfam" id="PF20511"/>
    </source>
</evidence>
<evidence type="ECO:0000256" key="2">
    <source>
        <dbReference type="ARBA" id="ARBA00010772"/>
    </source>
</evidence>
<dbReference type="GO" id="GO:0005829">
    <property type="term" value="C:cytosol"/>
    <property type="evidence" value="ECO:0007669"/>
    <property type="project" value="TreeGrafter"/>
</dbReference>
<feature type="domain" description="Phosphomannose isomerase type I catalytic" evidence="10">
    <location>
        <begin position="3"/>
        <end position="146"/>
    </location>
</feature>
<dbReference type="SUPFAM" id="SSF51182">
    <property type="entry name" value="RmlC-like cupins"/>
    <property type="match status" value="1"/>
</dbReference>
<dbReference type="GO" id="GO:0005975">
    <property type="term" value="P:carbohydrate metabolic process"/>
    <property type="evidence" value="ECO:0007669"/>
    <property type="project" value="InterPro"/>
</dbReference>